<comment type="subcellular location">
    <subcellularLocation>
        <location evidence="1">Cell membrane</location>
        <topology evidence="1">Multi-pass membrane protein</topology>
    </subcellularLocation>
</comment>
<feature type="transmembrane region" description="Helical" evidence="6">
    <location>
        <begin position="214"/>
        <end position="239"/>
    </location>
</feature>
<dbReference type="SUPFAM" id="SSF103473">
    <property type="entry name" value="MFS general substrate transporter"/>
    <property type="match status" value="1"/>
</dbReference>
<dbReference type="PANTHER" id="PTHR23513">
    <property type="entry name" value="INTEGRAL MEMBRANE EFFLUX PROTEIN-RELATED"/>
    <property type="match status" value="1"/>
</dbReference>
<feature type="transmembrane region" description="Helical" evidence="6">
    <location>
        <begin position="39"/>
        <end position="59"/>
    </location>
</feature>
<name>A0A0B6EMA5_9CORY</name>
<dbReference type="InterPro" id="IPR011701">
    <property type="entry name" value="MFS"/>
</dbReference>
<dbReference type="PANTHER" id="PTHR23513:SF6">
    <property type="entry name" value="MAJOR FACILITATOR SUPERFAMILY ASSOCIATED DOMAIN-CONTAINING PROTEIN"/>
    <property type="match status" value="1"/>
</dbReference>
<evidence type="ECO:0000256" key="6">
    <source>
        <dbReference type="SAM" id="Phobius"/>
    </source>
</evidence>
<evidence type="ECO:0000256" key="2">
    <source>
        <dbReference type="ARBA" id="ARBA00022475"/>
    </source>
</evidence>
<dbReference type="Gene3D" id="1.20.1250.20">
    <property type="entry name" value="MFS general substrate transporter like domains"/>
    <property type="match status" value="1"/>
</dbReference>
<feature type="transmembrane region" description="Helical" evidence="6">
    <location>
        <begin position="348"/>
        <end position="368"/>
    </location>
</feature>
<dbReference type="GO" id="GO:0005886">
    <property type="term" value="C:plasma membrane"/>
    <property type="evidence" value="ECO:0007669"/>
    <property type="project" value="UniProtKB-SubCell"/>
</dbReference>
<feature type="transmembrane region" description="Helical" evidence="6">
    <location>
        <begin position="245"/>
        <end position="268"/>
    </location>
</feature>
<dbReference type="EMBL" id="CP010827">
    <property type="protein sequence ID" value="AJI77617.1"/>
    <property type="molecule type" value="Genomic_DNA"/>
</dbReference>
<evidence type="ECO:0000259" key="7">
    <source>
        <dbReference type="PROSITE" id="PS50850"/>
    </source>
</evidence>
<feature type="transmembrane region" description="Helical" evidence="6">
    <location>
        <begin position="280"/>
        <end position="300"/>
    </location>
</feature>
<dbReference type="Proteomes" id="UP000031890">
    <property type="component" value="Chromosome"/>
</dbReference>
<evidence type="ECO:0000313" key="8">
    <source>
        <dbReference type="EMBL" id="AJI77617.1"/>
    </source>
</evidence>
<dbReference type="InterPro" id="IPR036259">
    <property type="entry name" value="MFS_trans_sf"/>
</dbReference>
<feature type="transmembrane region" description="Helical" evidence="6">
    <location>
        <begin position="7"/>
        <end position="33"/>
    </location>
</feature>
<dbReference type="PROSITE" id="PS50850">
    <property type="entry name" value="MFS"/>
    <property type="match status" value="1"/>
</dbReference>
<gene>
    <name evidence="8" type="ORF">CSING_00240</name>
</gene>
<keyword evidence="4 6" id="KW-1133">Transmembrane helix</keyword>
<evidence type="ECO:0000313" key="9">
    <source>
        <dbReference type="Proteomes" id="UP000031890"/>
    </source>
</evidence>
<keyword evidence="2" id="KW-1003">Cell membrane</keyword>
<feature type="transmembrane region" description="Helical" evidence="6">
    <location>
        <begin position="80"/>
        <end position="107"/>
    </location>
</feature>
<organism evidence="8 9">
    <name type="scientific">Corynebacterium singulare</name>
    <dbReference type="NCBI Taxonomy" id="161899"/>
    <lineage>
        <taxon>Bacteria</taxon>
        <taxon>Bacillati</taxon>
        <taxon>Actinomycetota</taxon>
        <taxon>Actinomycetes</taxon>
        <taxon>Mycobacteriales</taxon>
        <taxon>Corynebacteriaceae</taxon>
        <taxon>Corynebacterium</taxon>
    </lineage>
</organism>
<dbReference type="KEGG" id="csx:CSING_00240"/>
<accession>A0A0B6EMA5</accession>
<dbReference type="HOGENOM" id="CLU_034180_13_2_11"/>
<feature type="transmembrane region" description="Helical" evidence="6">
    <location>
        <begin position="374"/>
        <end position="396"/>
    </location>
</feature>
<proteinExistence type="predicted"/>
<dbReference type="GO" id="GO:0022857">
    <property type="term" value="F:transmembrane transporter activity"/>
    <property type="evidence" value="ECO:0007669"/>
    <property type="project" value="InterPro"/>
</dbReference>
<keyword evidence="5 6" id="KW-0472">Membrane</keyword>
<keyword evidence="3 6" id="KW-0812">Transmembrane</keyword>
<dbReference type="RefSeq" id="WP_042528679.1">
    <property type="nucleotide sequence ID" value="NZ_CP010827.1"/>
</dbReference>
<reference evidence="8 9" key="1">
    <citation type="journal article" date="2015" name="Genome Announc.">
        <title>Complete Genome Sequence and Annotation of Corynebacterium singulare DSM 44357, Isolated from a Human Semen Specimen.</title>
        <authorList>
            <person name="Merten M."/>
            <person name="Brinkrolf K."/>
            <person name="Albersmeier A."/>
            <person name="Kutter Y."/>
            <person name="Ruckert C."/>
            <person name="Tauch A."/>
        </authorList>
    </citation>
    <scope>NUCLEOTIDE SEQUENCE [LARGE SCALE GENOMIC DNA]</scope>
    <source>
        <strain evidence="8">IBS B52218</strain>
    </source>
</reference>
<dbReference type="CDD" id="cd06173">
    <property type="entry name" value="MFS_MefA_like"/>
    <property type="match status" value="1"/>
</dbReference>
<dbReference type="InterPro" id="IPR020846">
    <property type="entry name" value="MFS_dom"/>
</dbReference>
<dbReference type="Pfam" id="PF07690">
    <property type="entry name" value="MFS_1"/>
    <property type="match status" value="1"/>
</dbReference>
<evidence type="ECO:0000256" key="3">
    <source>
        <dbReference type="ARBA" id="ARBA00022692"/>
    </source>
</evidence>
<feature type="domain" description="Major facilitator superfamily (MFS) profile" evidence="7">
    <location>
        <begin position="166"/>
        <end position="402"/>
    </location>
</feature>
<protein>
    <submittedName>
        <fullName evidence="8">Major Facilitator Superfamily transporter</fullName>
    </submittedName>
</protein>
<feature type="transmembrane region" description="Helical" evidence="6">
    <location>
        <begin position="306"/>
        <end position="327"/>
    </location>
</feature>
<evidence type="ECO:0000256" key="1">
    <source>
        <dbReference type="ARBA" id="ARBA00004651"/>
    </source>
</evidence>
<sequence length="402" mass="41164">MKHPFRWLLGGQAISALGSQVTFMALPLIAVTLLDSNPLHMGILGALDNLPYLLFGLFVGSLVDRRRRRPLMIASDLLRALAVLTIPVAFLVGGITFTHLCLVAFAVGLGNLVFDVACQAQMPDIVGEDGDLVQANGALQTTSGIASLTAPGLVGVFIATVGAPLAMLIDAFSYLISAASLRMIGPDSSTATADATVWEDVKTGVGSVVRDNRLLGLTGAGAAVSLGMNAAFSVLMVFLARELHVSTIGIGLVFLAIALLGATGALTAHHLAKAVGAGRVLLWGPVVAAVGLVCMAPAGHVTTPLLLIYLGAGLCGWGIMTSQALAAGLRQAFAPEEIRGRVLGTMRFVEWGIMPVGALLGGFAGQLLGVAPAVAFSGALVATGSVWVLTTGLARLHSVPIP</sequence>
<evidence type="ECO:0000256" key="5">
    <source>
        <dbReference type="ARBA" id="ARBA00023136"/>
    </source>
</evidence>
<dbReference type="AlphaFoldDB" id="A0A0B6EMA5"/>
<dbReference type="OrthoDB" id="9815525at2"/>
<feature type="transmembrane region" description="Helical" evidence="6">
    <location>
        <begin position="153"/>
        <end position="176"/>
    </location>
</feature>
<evidence type="ECO:0000256" key="4">
    <source>
        <dbReference type="ARBA" id="ARBA00022989"/>
    </source>
</evidence>
<dbReference type="STRING" id="161899.CSING_00240"/>